<dbReference type="AlphaFoldDB" id="A0A4Y4D0W8"/>
<evidence type="ECO:0000256" key="1">
    <source>
        <dbReference type="SAM" id="MobiDB-lite"/>
    </source>
</evidence>
<feature type="region of interest" description="Disordered" evidence="1">
    <location>
        <begin position="48"/>
        <end position="118"/>
    </location>
</feature>
<dbReference type="EMBL" id="BJNW01000002">
    <property type="protein sequence ID" value="GEC98236.1"/>
    <property type="molecule type" value="Genomic_DNA"/>
</dbReference>
<name>A0A4Y4D0W8_KOCVA</name>
<gene>
    <name evidence="2" type="ORF">KVA01_03910</name>
</gene>
<dbReference type="Proteomes" id="UP000315730">
    <property type="component" value="Unassembled WGS sequence"/>
</dbReference>
<evidence type="ECO:0000313" key="3">
    <source>
        <dbReference type="Proteomes" id="UP000315730"/>
    </source>
</evidence>
<keyword evidence="3" id="KW-1185">Reference proteome</keyword>
<proteinExistence type="predicted"/>
<accession>A0A4Y4D0W8</accession>
<sequence length="294" mass="29799">MDVLAITEISPTDEVTEMHSTKTKTLTTAALALPLLVGCGQAAQSPQTADAASSPAASQSAGASSEASATPSTTTDSRTASAAPAEQSTAPTAAATTSAPAGSTPASPPNSGAAAPSLPAVDDPCAGVCTVTGRFQVQHPVYGAMEIVSYERVVHADTAPQGKQPSFAAYWNGKPANYETNPDATTLVSFGPAPVIGDQTWDIAGKTPVDRYGNLYLSSGRGVTVVSPTTTGYSSNGTIPEANVFPSYPHDPAGLQIDAAGEPTIIVKDMARGGAPTGKILEYGWNGTTFVQKK</sequence>
<reference evidence="2 3" key="1">
    <citation type="submission" date="2019-06" db="EMBL/GenBank/DDBJ databases">
        <title>Whole genome shotgun sequence of Kocuria varians NBRC 15358.</title>
        <authorList>
            <person name="Hosoyama A."/>
            <person name="Uohara A."/>
            <person name="Ohji S."/>
            <person name="Ichikawa N."/>
        </authorList>
    </citation>
    <scope>NUCLEOTIDE SEQUENCE [LARGE SCALE GENOMIC DNA]</scope>
    <source>
        <strain evidence="2 3">NBRC 15358</strain>
    </source>
</reference>
<organism evidence="2 3">
    <name type="scientific">Kocuria varians</name>
    <name type="common">Micrococcus varians</name>
    <dbReference type="NCBI Taxonomy" id="1272"/>
    <lineage>
        <taxon>Bacteria</taxon>
        <taxon>Bacillati</taxon>
        <taxon>Actinomycetota</taxon>
        <taxon>Actinomycetes</taxon>
        <taxon>Micrococcales</taxon>
        <taxon>Micrococcaceae</taxon>
        <taxon>Kocuria</taxon>
    </lineage>
</organism>
<protein>
    <submittedName>
        <fullName evidence="2">Uncharacterized protein</fullName>
    </submittedName>
</protein>
<comment type="caution">
    <text evidence="2">The sequence shown here is derived from an EMBL/GenBank/DDBJ whole genome shotgun (WGS) entry which is preliminary data.</text>
</comment>
<evidence type="ECO:0000313" key="2">
    <source>
        <dbReference type="EMBL" id="GEC98236.1"/>
    </source>
</evidence>